<comment type="catalytic activity">
    <reaction evidence="7">
        <text>a 1,2-diacyl-sn-glycero-3-phospho-(1D-myo-inositol) + ATP = a 1,2-diacyl-sn-glycero-3-phospho-(1D-myo-inositol 4-phosphate) + ADP + H(+)</text>
        <dbReference type="Rhea" id="RHEA:19877"/>
        <dbReference type="ChEBI" id="CHEBI:15378"/>
        <dbReference type="ChEBI" id="CHEBI:30616"/>
        <dbReference type="ChEBI" id="CHEBI:57880"/>
        <dbReference type="ChEBI" id="CHEBI:58178"/>
        <dbReference type="ChEBI" id="CHEBI:456216"/>
        <dbReference type="EC" id="2.7.1.67"/>
    </reaction>
</comment>
<evidence type="ECO:0000259" key="9">
    <source>
        <dbReference type="PROSITE" id="PS50290"/>
    </source>
</evidence>
<dbReference type="KEGG" id="kla:KLLA0_F14080g"/>
<dbReference type="InParanoid" id="Q6CK27"/>
<dbReference type="GO" id="GO:0007030">
    <property type="term" value="P:Golgi organization"/>
    <property type="evidence" value="ECO:0007669"/>
    <property type="project" value="TreeGrafter"/>
</dbReference>
<dbReference type="GO" id="GO:0046854">
    <property type="term" value="P:phosphatidylinositol phosphate biosynthetic process"/>
    <property type="evidence" value="ECO:0007669"/>
    <property type="project" value="UniProtKB-UniRule"/>
</dbReference>
<keyword evidence="5 7" id="KW-0067">ATP-binding</keyword>
<keyword evidence="11" id="KW-1185">Reference proteome</keyword>
<evidence type="ECO:0000256" key="8">
    <source>
        <dbReference type="SAM" id="MobiDB-lite"/>
    </source>
</evidence>
<dbReference type="PaxDb" id="284590-Q6CK27"/>
<dbReference type="OMA" id="TNWWEES"/>
<evidence type="ECO:0000256" key="1">
    <source>
        <dbReference type="ARBA" id="ARBA00022475"/>
    </source>
</evidence>
<dbReference type="Pfam" id="PF00454">
    <property type="entry name" value="PI3_PI4_kinase"/>
    <property type="match status" value="1"/>
</dbReference>
<dbReference type="InterPro" id="IPR039756">
    <property type="entry name" value="Lsb6/PI4K2"/>
</dbReference>
<dbReference type="eggNOG" id="KOG2381">
    <property type="taxonomic scope" value="Eukaryota"/>
</dbReference>
<comment type="similarity">
    <text evidence="7">Belongs to the PI3/PI4-kinase family.</text>
</comment>
<feature type="domain" description="PI3K/PI4K catalytic" evidence="9">
    <location>
        <begin position="105"/>
        <end position="424"/>
    </location>
</feature>
<dbReference type="PROSITE" id="PS50290">
    <property type="entry name" value="PI3_4_KINASE_3"/>
    <property type="match status" value="1"/>
</dbReference>
<name>Q6CK27_KLULA</name>
<keyword evidence="6" id="KW-0472">Membrane</keyword>
<dbReference type="PANTHER" id="PTHR12865">
    <property type="entry name" value="PHOSPHATIDYLINOSITOL 4-KINASE TYPE-II"/>
    <property type="match status" value="1"/>
</dbReference>
<dbReference type="HOGENOM" id="CLU_009049_1_0_1"/>
<dbReference type="EC" id="2.7.1.67" evidence="7"/>
<dbReference type="GO" id="GO:0004430">
    <property type="term" value="F:1-phosphatidylinositol 4-kinase activity"/>
    <property type="evidence" value="ECO:0007669"/>
    <property type="project" value="UniProtKB-UniRule"/>
</dbReference>
<gene>
    <name evidence="10" type="ORF">KLLA0_F14080g</name>
</gene>
<protein>
    <recommendedName>
        <fullName evidence="7">Phosphatidylinositol 4-kinase</fullName>
        <ecNumber evidence="7">2.7.1.67</ecNumber>
    </recommendedName>
</protein>
<comment type="cofactor">
    <cofactor evidence="7">
        <name>Mg(2+)</name>
        <dbReference type="ChEBI" id="CHEBI:18420"/>
    </cofactor>
    <cofactor evidence="7">
        <name>Mn(2+)</name>
        <dbReference type="ChEBI" id="CHEBI:29035"/>
    </cofactor>
</comment>
<keyword evidence="3 7" id="KW-0547">Nucleotide-binding</keyword>
<dbReference type="GO" id="GO:0005524">
    <property type="term" value="F:ATP binding"/>
    <property type="evidence" value="ECO:0007669"/>
    <property type="project" value="UniProtKB-UniRule"/>
</dbReference>
<proteinExistence type="inferred from homology"/>
<dbReference type="GO" id="GO:0007032">
    <property type="term" value="P:endosome organization"/>
    <property type="evidence" value="ECO:0007669"/>
    <property type="project" value="TreeGrafter"/>
</dbReference>
<organism evidence="10 11">
    <name type="scientific">Kluyveromyces lactis (strain ATCC 8585 / CBS 2359 / DSM 70799 / NBRC 1267 / NRRL Y-1140 / WM37)</name>
    <name type="common">Yeast</name>
    <name type="synonym">Candida sphaerica</name>
    <dbReference type="NCBI Taxonomy" id="284590"/>
    <lineage>
        <taxon>Eukaryota</taxon>
        <taxon>Fungi</taxon>
        <taxon>Dikarya</taxon>
        <taxon>Ascomycota</taxon>
        <taxon>Saccharomycotina</taxon>
        <taxon>Saccharomycetes</taxon>
        <taxon>Saccharomycetales</taxon>
        <taxon>Saccharomycetaceae</taxon>
        <taxon>Kluyveromyces</taxon>
    </lineage>
</organism>
<evidence type="ECO:0000256" key="5">
    <source>
        <dbReference type="ARBA" id="ARBA00022840"/>
    </source>
</evidence>
<evidence type="ECO:0000256" key="6">
    <source>
        <dbReference type="ARBA" id="ARBA00023136"/>
    </source>
</evidence>
<accession>Q6CK27</accession>
<evidence type="ECO:0000256" key="4">
    <source>
        <dbReference type="ARBA" id="ARBA00022777"/>
    </source>
</evidence>
<dbReference type="FunCoup" id="Q6CK27">
    <property type="interactions" value="266"/>
</dbReference>
<dbReference type="GO" id="GO:0000329">
    <property type="term" value="C:fungal-type vacuole membrane"/>
    <property type="evidence" value="ECO:0007669"/>
    <property type="project" value="TreeGrafter"/>
</dbReference>
<dbReference type="GO" id="GO:0005802">
    <property type="term" value="C:trans-Golgi network"/>
    <property type="evidence" value="ECO:0007669"/>
    <property type="project" value="TreeGrafter"/>
</dbReference>
<keyword evidence="4 7" id="KW-0418">Kinase</keyword>
<dbReference type="GO" id="GO:0005886">
    <property type="term" value="C:plasma membrane"/>
    <property type="evidence" value="ECO:0007669"/>
    <property type="project" value="UniProtKB-SubCell"/>
</dbReference>
<keyword evidence="2 7" id="KW-0808">Transferase</keyword>
<dbReference type="PANTHER" id="PTHR12865:SF1">
    <property type="entry name" value="PHOSPHATIDYLINOSITOL 4-KINASE TYPE 2"/>
    <property type="match status" value="1"/>
</dbReference>
<sequence>MLQPVVSSNTYEWLKYQDEPHYDARTEYSLNTIDSIGRWSTRFWNDALSQVSHLDPDKARQSQIKIEYSVFQPSIKSGPVPKSTDSRNEFDAVVEDCVHAIEFAHFDLQRIEAGSSGSYFVFGTDANLIKGVFKPKDEEPYGPFSPKWTKWLHRTFFPCFFGRSCLIPNLGYVCEAAASLLDRKLQVGLVPHTEIISLSSTSFYDYRKNWFCGFRPRVQTKLGSFQLFVHGFISADSFLNKYPLPTMYRDHVIDRSGQEFHWNPNTLKQFRLQLERLIILDYIMRNTDRGLDNWMVKITRESDDTEWQVKLAAIDNGLAFPWKHPDEWRSFPYGWLFLPVSILNMPFSNETREHFLPRLLNTNWWEESFHEFTHLFETDSEFKSSLWRKQWSVLKGQAFNVVETLKDPRCGPLELVKRTPSLVIDGFVEYTFYPIQETSLTLSLTESLPKSSSPMIVGSIPDRFEDTLHHHPHPNYSENQNQNENQNHEHPERKTVIIERLEICNSKPPLFTWW</sequence>
<reference evidence="10 11" key="1">
    <citation type="journal article" date="2004" name="Nature">
        <title>Genome evolution in yeasts.</title>
        <authorList>
            <consortium name="Genolevures"/>
            <person name="Dujon B."/>
            <person name="Sherman D."/>
            <person name="Fischer G."/>
            <person name="Durrens P."/>
            <person name="Casaregola S."/>
            <person name="Lafontaine I."/>
            <person name="de Montigny J."/>
            <person name="Marck C."/>
            <person name="Neuveglise C."/>
            <person name="Talla E."/>
            <person name="Goffard N."/>
            <person name="Frangeul L."/>
            <person name="Aigle M."/>
            <person name="Anthouard V."/>
            <person name="Babour A."/>
            <person name="Barbe V."/>
            <person name="Barnay S."/>
            <person name="Blanchin S."/>
            <person name="Beckerich J.M."/>
            <person name="Beyne E."/>
            <person name="Bleykasten C."/>
            <person name="Boisrame A."/>
            <person name="Boyer J."/>
            <person name="Cattolico L."/>
            <person name="Confanioleri F."/>
            <person name="de Daruvar A."/>
            <person name="Despons L."/>
            <person name="Fabre E."/>
            <person name="Fairhead C."/>
            <person name="Ferry-Dumazet H."/>
            <person name="Groppi A."/>
            <person name="Hantraye F."/>
            <person name="Hennequin C."/>
            <person name="Jauniaux N."/>
            <person name="Joyet P."/>
            <person name="Kachouri R."/>
            <person name="Kerrest A."/>
            <person name="Koszul R."/>
            <person name="Lemaire M."/>
            <person name="Lesur I."/>
            <person name="Ma L."/>
            <person name="Muller H."/>
            <person name="Nicaud J.M."/>
            <person name="Nikolski M."/>
            <person name="Oztas S."/>
            <person name="Ozier-Kalogeropoulos O."/>
            <person name="Pellenz S."/>
            <person name="Potier S."/>
            <person name="Richard G.F."/>
            <person name="Straub M.L."/>
            <person name="Suleau A."/>
            <person name="Swennene D."/>
            <person name="Tekaia F."/>
            <person name="Wesolowski-Louvel M."/>
            <person name="Westhof E."/>
            <person name="Wirth B."/>
            <person name="Zeniou-Meyer M."/>
            <person name="Zivanovic I."/>
            <person name="Bolotin-Fukuhara M."/>
            <person name="Thierry A."/>
            <person name="Bouchier C."/>
            <person name="Caudron B."/>
            <person name="Scarpelli C."/>
            <person name="Gaillardin C."/>
            <person name="Weissenbach J."/>
            <person name="Wincker P."/>
            <person name="Souciet J.L."/>
        </authorList>
    </citation>
    <scope>NUCLEOTIDE SEQUENCE [LARGE SCALE GENOMIC DNA]</scope>
    <source>
        <strain evidence="11">ATCC 8585 / CBS 2359 / DSM 70799 / NBRC 1267 / NRRL Y-1140 / WM37</strain>
    </source>
</reference>
<dbReference type="STRING" id="284590.Q6CK27"/>
<feature type="region of interest" description="Disordered" evidence="8">
    <location>
        <begin position="467"/>
        <end position="491"/>
    </location>
</feature>
<evidence type="ECO:0000256" key="2">
    <source>
        <dbReference type="ARBA" id="ARBA00022679"/>
    </source>
</evidence>
<dbReference type="AlphaFoldDB" id="Q6CK27"/>
<dbReference type="EMBL" id="CR382126">
    <property type="protein sequence ID" value="CAG98420.1"/>
    <property type="molecule type" value="Genomic_DNA"/>
</dbReference>
<comment type="subcellular location">
    <subcellularLocation>
        <location evidence="7">Cell membrane</location>
        <topology evidence="7">Peripheral membrane protein</topology>
    </subcellularLocation>
    <subcellularLocation>
        <location evidence="7">Vacuole membrane</location>
        <topology evidence="7">Peripheral membrane protein</topology>
    </subcellularLocation>
</comment>
<dbReference type="Proteomes" id="UP000000598">
    <property type="component" value="Chromosome F"/>
</dbReference>
<dbReference type="GO" id="GO:0005768">
    <property type="term" value="C:endosome"/>
    <property type="evidence" value="ECO:0007669"/>
    <property type="project" value="UniProtKB-UniRule"/>
</dbReference>
<evidence type="ECO:0000313" key="10">
    <source>
        <dbReference type="EMBL" id="CAG98420.1"/>
    </source>
</evidence>
<evidence type="ECO:0000256" key="7">
    <source>
        <dbReference type="RuleBase" id="RU367084"/>
    </source>
</evidence>
<evidence type="ECO:0000313" key="11">
    <source>
        <dbReference type="Proteomes" id="UP000000598"/>
    </source>
</evidence>
<dbReference type="InterPro" id="IPR000403">
    <property type="entry name" value="PI3/4_kinase_cat_dom"/>
</dbReference>
<keyword evidence="1 7" id="KW-1003">Cell membrane</keyword>
<evidence type="ECO:0000256" key="3">
    <source>
        <dbReference type="ARBA" id="ARBA00022741"/>
    </source>
</evidence>